<dbReference type="InterPro" id="IPR001466">
    <property type="entry name" value="Beta-lactam-related"/>
</dbReference>
<dbReference type="AlphaFoldDB" id="A0A0F8ZLF4"/>
<proteinExistence type="predicted"/>
<feature type="domain" description="Beta-lactamase-related" evidence="1">
    <location>
        <begin position="40"/>
        <end position="364"/>
    </location>
</feature>
<feature type="non-terminal residue" evidence="2">
    <location>
        <position position="373"/>
    </location>
</feature>
<evidence type="ECO:0000313" key="2">
    <source>
        <dbReference type="EMBL" id="KKK67239.1"/>
    </source>
</evidence>
<dbReference type="Pfam" id="PF00144">
    <property type="entry name" value="Beta-lactamase"/>
    <property type="match status" value="1"/>
</dbReference>
<dbReference type="InterPro" id="IPR050491">
    <property type="entry name" value="AmpC-like"/>
</dbReference>
<protein>
    <recommendedName>
        <fullName evidence="1">Beta-lactamase-related domain-containing protein</fullName>
    </recommendedName>
</protein>
<comment type="caution">
    <text evidence="2">The sequence shown here is derived from an EMBL/GenBank/DDBJ whole genome shotgun (WGS) entry which is preliminary data.</text>
</comment>
<dbReference type="Gene3D" id="3.40.710.10">
    <property type="entry name" value="DD-peptidase/beta-lactamase superfamily"/>
    <property type="match status" value="1"/>
</dbReference>
<feature type="non-terminal residue" evidence="2">
    <location>
        <position position="1"/>
    </location>
</feature>
<reference evidence="2" key="1">
    <citation type="journal article" date="2015" name="Nature">
        <title>Complex archaea that bridge the gap between prokaryotes and eukaryotes.</title>
        <authorList>
            <person name="Spang A."/>
            <person name="Saw J.H."/>
            <person name="Jorgensen S.L."/>
            <person name="Zaremba-Niedzwiedzka K."/>
            <person name="Martijn J."/>
            <person name="Lind A.E."/>
            <person name="van Eijk R."/>
            <person name="Schleper C."/>
            <person name="Guy L."/>
            <person name="Ettema T.J."/>
        </authorList>
    </citation>
    <scope>NUCLEOTIDE SEQUENCE</scope>
</reference>
<evidence type="ECO:0000259" key="1">
    <source>
        <dbReference type="Pfam" id="PF00144"/>
    </source>
</evidence>
<accession>A0A0F8ZLF4</accession>
<name>A0A0F8ZLF4_9ZZZZ</name>
<dbReference type="PANTHER" id="PTHR46825">
    <property type="entry name" value="D-ALANYL-D-ALANINE-CARBOXYPEPTIDASE/ENDOPEPTIDASE AMPH"/>
    <property type="match status" value="1"/>
</dbReference>
<sequence>ITIGAFLLFLLPGCATLKTPEKPEQIRHNDYSYLVSYGTSLIKQTMRRKMITGFSVAVVDDQGIVWSEGFGYADEANEIKATADTVYRIGSISKLFTAMSVMQLSERGDIDINEPLMTYLPEFKIKSRFQEIKPVTIRSILTHHSGLPSDRYSDAVYLYQPPEGYFKEFYKLAGQMSEAYMTRPPDKVFGYSNIGYSLLGTVVSRVSGQDFVKYVDGAILKPIGMKHSSFVGTKEIEPYMSKGYAYGREETPYYIRDIPAGAFLSSANDLSMFMKMIFADGKVGNTQILKPETLNKMLEPQNIGLPMDLDFRIGYAFWYSVSEEFESVNVIVHGGYLPPFNTMFVTIPEYKLGVVALSNSKGAMFSTREVATK</sequence>
<dbReference type="InterPro" id="IPR012338">
    <property type="entry name" value="Beta-lactam/transpept-like"/>
</dbReference>
<organism evidence="2">
    <name type="scientific">marine sediment metagenome</name>
    <dbReference type="NCBI Taxonomy" id="412755"/>
    <lineage>
        <taxon>unclassified sequences</taxon>
        <taxon>metagenomes</taxon>
        <taxon>ecological metagenomes</taxon>
    </lineage>
</organism>
<gene>
    <name evidence="2" type="ORF">LCGC14_2956060</name>
</gene>
<dbReference type="SUPFAM" id="SSF56601">
    <property type="entry name" value="beta-lactamase/transpeptidase-like"/>
    <property type="match status" value="1"/>
</dbReference>
<dbReference type="PANTHER" id="PTHR46825:SF9">
    <property type="entry name" value="BETA-LACTAMASE-RELATED DOMAIN-CONTAINING PROTEIN"/>
    <property type="match status" value="1"/>
</dbReference>
<dbReference type="EMBL" id="LAZR01059709">
    <property type="protein sequence ID" value="KKK67239.1"/>
    <property type="molecule type" value="Genomic_DNA"/>
</dbReference>